<protein>
    <submittedName>
        <fullName evidence="1">Uncharacterized protein</fullName>
    </submittedName>
</protein>
<evidence type="ECO:0000313" key="2">
    <source>
        <dbReference type="Proteomes" id="UP000292307"/>
    </source>
</evidence>
<keyword evidence="2" id="KW-1185">Reference proteome</keyword>
<dbReference type="EMBL" id="CP036401">
    <property type="protein sequence ID" value="QBI03287.1"/>
    <property type="molecule type" value="Genomic_DNA"/>
</dbReference>
<name>A0ABX5RXB3_9BURK</name>
<accession>A0ABX5RXB3</accession>
<proteinExistence type="predicted"/>
<dbReference type="Pfam" id="PF08809">
    <property type="entry name" value="DUF1799"/>
    <property type="match status" value="1"/>
</dbReference>
<gene>
    <name evidence="1" type="ORF">EYF70_22505</name>
</gene>
<organism evidence="1 2">
    <name type="scientific">Pseudoduganella albidiflava</name>
    <dbReference type="NCBI Taxonomy" id="321983"/>
    <lineage>
        <taxon>Bacteria</taxon>
        <taxon>Pseudomonadati</taxon>
        <taxon>Pseudomonadota</taxon>
        <taxon>Betaproteobacteria</taxon>
        <taxon>Burkholderiales</taxon>
        <taxon>Oxalobacteraceae</taxon>
        <taxon>Telluria group</taxon>
        <taxon>Pseudoduganella</taxon>
    </lineage>
</organism>
<reference evidence="1 2" key="1">
    <citation type="submission" date="2019-02" db="EMBL/GenBank/DDBJ databases">
        <title>Draft Genome Sequences of Six Type Strains of the Genus Massilia.</title>
        <authorList>
            <person name="Miess H."/>
            <person name="Frediansyhah A."/>
            <person name="Gross H."/>
        </authorList>
    </citation>
    <scope>NUCLEOTIDE SEQUENCE [LARGE SCALE GENOMIC DNA]</scope>
    <source>
        <strain evidence="1 2">DSM 17472</strain>
    </source>
</reference>
<dbReference type="Proteomes" id="UP000292307">
    <property type="component" value="Chromosome"/>
</dbReference>
<dbReference type="InterPro" id="IPR014915">
    <property type="entry name" value="Phage_TLS_TfmB"/>
</dbReference>
<evidence type="ECO:0000313" key="1">
    <source>
        <dbReference type="EMBL" id="QBI03287.1"/>
    </source>
</evidence>
<sequence length="111" mass="12960">MYDQAREERDQEVVDDALAAWGLTRAGSAAVQRVDPLYLWPEHVEVWSLFHRCGTQWLFAEGVRTGLNYPGVEVMLRYTVERHARKQMLIDLQVMERAALSAWEERRQKNG</sequence>